<sequence>MEAYRIKDSQIVAQAEGLRVIDQTLAPGECVPWHLHPDTDDYIICLRGVVEIRELNPAKVTTLKAAQRYRVLKRQPHTTINTSAEDCEILIVQGPGPIDSRTVPGVAR</sequence>
<evidence type="ECO:0000313" key="3">
    <source>
        <dbReference type="Proteomes" id="UP000596827"/>
    </source>
</evidence>
<dbReference type="RefSeq" id="WP_187083001.1">
    <property type="nucleotide sequence ID" value="NZ_JACORU010000007.1"/>
</dbReference>
<dbReference type="Proteomes" id="UP000596827">
    <property type="component" value="Unassembled WGS sequence"/>
</dbReference>
<keyword evidence="3" id="KW-1185">Reference proteome</keyword>
<dbReference type="EMBL" id="JACORU010000007">
    <property type="protein sequence ID" value="MBC5766509.1"/>
    <property type="molecule type" value="Genomic_DNA"/>
</dbReference>
<evidence type="ECO:0000259" key="1">
    <source>
        <dbReference type="Pfam" id="PF07883"/>
    </source>
</evidence>
<organism evidence="2 3">
    <name type="scientific">Ramlibacter albus</name>
    <dbReference type="NCBI Taxonomy" id="2079448"/>
    <lineage>
        <taxon>Bacteria</taxon>
        <taxon>Pseudomonadati</taxon>
        <taxon>Pseudomonadota</taxon>
        <taxon>Betaproteobacteria</taxon>
        <taxon>Burkholderiales</taxon>
        <taxon>Comamonadaceae</taxon>
        <taxon>Ramlibacter</taxon>
    </lineage>
</organism>
<dbReference type="SUPFAM" id="SSF51182">
    <property type="entry name" value="RmlC-like cupins"/>
    <property type="match status" value="1"/>
</dbReference>
<reference evidence="2" key="1">
    <citation type="submission" date="2020-08" db="EMBL/GenBank/DDBJ databases">
        <title>Ramlibacter sp. GTP1 16S ribosomal RNA gene genome sequencing and assembly.</title>
        <authorList>
            <person name="Kang M."/>
        </authorList>
    </citation>
    <scope>NUCLEOTIDE SEQUENCE</scope>
    <source>
        <strain evidence="2">GTP1</strain>
    </source>
</reference>
<dbReference type="CDD" id="cd02208">
    <property type="entry name" value="cupin_RmlC-like"/>
    <property type="match status" value="1"/>
</dbReference>
<dbReference type="InterPro" id="IPR011051">
    <property type="entry name" value="RmlC_Cupin_sf"/>
</dbReference>
<accession>A0A923MBT9</accession>
<proteinExistence type="predicted"/>
<feature type="domain" description="Cupin type-2" evidence="1">
    <location>
        <begin position="23"/>
        <end position="92"/>
    </location>
</feature>
<gene>
    <name evidence="2" type="ORF">H8R02_18715</name>
</gene>
<name>A0A923MBT9_9BURK</name>
<comment type="caution">
    <text evidence="2">The sequence shown here is derived from an EMBL/GenBank/DDBJ whole genome shotgun (WGS) entry which is preliminary data.</text>
</comment>
<dbReference type="Gene3D" id="2.60.120.10">
    <property type="entry name" value="Jelly Rolls"/>
    <property type="match status" value="1"/>
</dbReference>
<dbReference type="InterPro" id="IPR014710">
    <property type="entry name" value="RmlC-like_jellyroll"/>
</dbReference>
<dbReference type="Pfam" id="PF07883">
    <property type="entry name" value="Cupin_2"/>
    <property type="match status" value="1"/>
</dbReference>
<dbReference type="AlphaFoldDB" id="A0A923MBT9"/>
<dbReference type="InterPro" id="IPR013096">
    <property type="entry name" value="Cupin_2"/>
</dbReference>
<evidence type="ECO:0000313" key="2">
    <source>
        <dbReference type="EMBL" id="MBC5766509.1"/>
    </source>
</evidence>
<protein>
    <submittedName>
        <fullName evidence="2">Cupin domain-containing protein</fullName>
    </submittedName>
</protein>